<organism evidence="1 2">
    <name type="scientific">Candidatus Moduliflexus flocculans</name>
    <dbReference type="NCBI Taxonomy" id="1499966"/>
    <lineage>
        <taxon>Bacteria</taxon>
        <taxon>Candidatus Moduliflexota</taxon>
        <taxon>Candidatus Moduliflexia</taxon>
        <taxon>Candidatus Moduliflexales</taxon>
        <taxon>Candidatus Moduliflexaceae</taxon>
    </lineage>
</organism>
<name>A0A081BR37_9BACT</name>
<dbReference type="HOGENOM" id="CLU_2840892_0_0_0"/>
<protein>
    <submittedName>
        <fullName evidence="1">Uncharacterized protein</fullName>
    </submittedName>
</protein>
<sequence length="65" mass="7805">MKDEELVELRAIRHEISLEFGHDIHRYVAYLQCQEEEYRVQIRNAERMLATQETYSDNPPLRKAA</sequence>
<evidence type="ECO:0000313" key="1">
    <source>
        <dbReference type="EMBL" id="GAK53868.1"/>
    </source>
</evidence>
<accession>A0A081BR37</accession>
<dbReference type="AlphaFoldDB" id="A0A081BR37"/>
<proteinExistence type="predicted"/>
<dbReference type="EMBL" id="DF820460">
    <property type="protein sequence ID" value="GAK53868.1"/>
    <property type="molecule type" value="Genomic_DNA"/>
</dbReference>
<dbReference type="STRING" id="1499966.U14_05143"/>
<reference evidence="1 2" key="1">
    <citation type="journal article" date="2015" name="PeerJ">
        <title>First genomic representation of candidate bacterial phylum KSB3 points to enhanced environmental sensing as a trigger of wastewater bulking.</title>
        <authorList>
            <person name="Sekiguchi Y."/>
            <person name="Ohashi A."/>
            <person name="Parks D.H."/>
            <person name="Yamauchi T."/>
            <person name="Tyson G.W."/>
            <person name="Hugenholtz P."/>
        </authorList>
    </citation>
    <scope>NUCLEOTIDE SEQUENCE [LARGE SCALE GENOMIC DNA]</scope>
</reference>
<dbReference type="Proteomes" id="UP000030700">
    <property type="component" value="Unassembled WGS sequence"/>
</dbReference>
<gene>
    <name evidence="1" type="ORF">U14_05143</name>
</gene>
<evidence type="ECO:0000313" key="2">
    <source>
        <dbReference type="Proteomes" id="UP000030700"/>
    </source>
</evidence>
<keyword evidence="2" id="KW-1185">Reference proteome</keyword>